<reference evidence="1" key="1">
    <citation type="submission" date="2021-08" db="EMBL/GenBank/DDBJ databases">
        <title>The first chromosome-level gecko genome reveals the dynamic sex chromosomes of Neotropical dwarf geckos (Sphaerodactylidae: Sphaerodactylus).</title>
        <authorList>
            <person name="Pinto B.J."/>
            <person name="Keating S.E."/>
            <person name="Gamble T."/>
        </authorList>
    </citation>
    <scope>NUCLEOTIDE SEQUENCE</scope>
    <source>
        <strain evidence="1">TG3544</strain>
    </source>
</reference>
<name>A0ACB8FD54_9SAUR</name>
<dbReference type="Proteomes" id="UP000827872">
    <property type="component" value="Linkage Group LG09"/>
</dbReference>
<accession>A0ACB8FD54</accession>
<dbReference type="EMBL" id="CM037622">
    <property type="protein sequence ID" value="KAH8003407.1"/>
    <property type="molecule type" value="Genomic_DNA"/>
</dbReference>
<proteinExistence type="predicted"/>
<protein>
    <submittedName>
        <fullName evidence="1">Uncharacterized protein</fullName>
    </submittedName>
</protein>
<organism evidence="1 2">
    <name type="scientific">Sphaerodactylus townsendi</name>
    <dbReference type="NCBI Taxonomy" id="933632"/>
    <lineage>
        <taxon>Eukaryota</taxon>
        <taxon>Metazoa</taxon>
        <taxon>Chordata</taxon>
        <taxon>Craniata</taxon>
        <taxon>Vertebrata</taxon>
        <taxon>Euteleostomi</taxon>
        <taxon>Lepidosauria</taxon>
        <taxon>Squamata</taxon>
        <taxon>Bifurcata</taxon>
        <taxon>Gekkota</taxon>
        <taxon>Sphaerodactylidae</taxon>
        <taxon>Sphaerodactylus</taxon>
    </lineage>
</organism>
<comment type="caution">
    <text evidence="1">The sequence shown here is derived from an EMBL/GenBank/DDBJ whole genome shotgun (WGS) entry which is preliminary data.</text>
</comment>
<gene>
    <name evidence="1" type="ORF">K3G42_018283</name>
</gene>
<evidence type="ECO:0000313" key="1">
    <source>
        <dbReference type="EMBL" id="KAH8003407.1"/>
    </source>
</evidence>
<evidence type="ECO:0000313" key="2">
    <source>
        <dbReference type="Proteomes" id="UP000827872"/>
    </source>
</evidence>
<sequence>MEEGKVLGSFIANDLRVGAHSFAGRPSFPRHSLALDSDANDLFFGAHGDRGADLSAGPLAGISRSETAEALGVLERMEDVNTRPLNHPPAATDLAPERQRGNGGARLRLSSLGEKGPGSASARREYRFVSREGERVGRRWSFERTNGGLRAVLGTKGASPHRFAPRWDVASPVNMELL</sequence>
<keyword evidence="2" id="KW-1185">Reference proteome</keyword>